<evidence type="ECO:0000313" key="1">
    <source>
        <dbReference type="EMBL" id="MQL69162.1"/>
    </source>
</evidence>
<dbReference type="EMBL" id="NMUH01000030">
    <property type="protein sequence ID" value="MQL69162.1"/>
    <property type="molecule type" value="Genomic_DNA"/>
</dbReference>
<name>A0A843TA11_COLES</name>
<gene>
    <name evidence="1" type="ORF">Taro_001473</name>
</gene>
<comment type="caution">
    <text evidence="1">The sequence shown here is derived from an EMBL/GenBank/DDBJ whole genome shotgun (WGS) entry which is preliminary data.</text>
</comment>
<sequence length="65" mass="7098">MRASRLLGLSCATSQRFSVVLIVLPRLFALCLALEGLSRSEVRLLSSGRARAGRRRRGGRCGPRS</sequence>
<proteinExistence type="predicted"/>
<accession>A0A843TA11</accession>
<protein>
    <submittedName>
        <fullName evidence="1">Uncharacterized protein</fullName>
    </submittedName>
</protein>
<evidence type="ECO:0000313" key="2">
    <source>
        <dbReference type="Proteomes" id="UP000652761"/>
    </source>
</evidence>
<dbReference type="Proteomes" id="UP000652761">
    <property type="component" value="Unassembled WGS sequence"/>
</dbReference>
<dbReference type="AlphaFoldDB" id="A0A843TA11"/>
<keyword evidence="2" id="KW-1185">Reference proteome</keyword>
<reference evidence="1" key="1">
    <citation type="submission" date="2017-07" db="EMBL/GenBank/DDBJ databases">
        <title>Taro Niue Genome Assembly and Annotation.</title>
        <authorList>
            <person name="Atibalentja N."/>
            <person name="Keating K."/>
            <person name="Fields C.J."/>
        </authorList>
    </citation>
    <scope>NUCLEOTIDE SEQUENCE</scope>
    <source>
        <strain evidence="1">Niue_2</strain>
        <tissue evidence="1">Leaf</tissue>
    </source>
</reference>
<organism evidence="1 2">
    <name type="scientific">Colocasia esculenta</name>
    <name type="common">Wild taro</name>
    <name type="synonym">Arum esculentum</name>
    <dbReference type="NCBI Taxonomy" id="4460"/>
    <lineage>
        <taxon>Eukaryota</taxon>
        <taxon>Viridiplantae</taxon>
        <taxon>Streptophyta</taxon>
        <taxon>Embryophyta</taxon>
        <taxon>Tracheophyta</taxon>
        <taxon>Spermatophyta</taxon>
        <taxon>Magnoliopsida</taxon>
        <taxon>Liliopsida</taxon>
        <taxon>Araceae</taxon>
        <taxon>Aroideae</taxon>
        <taxon>Colocasieae</taxon>
        <taxon>Colocasia</taxon>
    </lineage>
</organism>